<organism evidence="2 3">
    <name type="scientific">Microdochium bolleyi</name>
    <dbReference type="NCBI Taxonomy" id="196109"/>
    <lineage>
        <taxon>Eukaryota</taxon>
        <taxon>Fungi</taxon>
        <taxon>Dikarya</taxon>
        <taxon>Ascomycota</taxon>
        <taxon>Pezizomycotina</taxon>
        <taxon>Sordariomycetes</taxon>
        <taxon>Xylariomycetidae</taxon>
        <taxon>Xylariales</taxon>
        <taxon>Microdochiaceae</taxon>
        <taxon>Microdochium</taxon>
    </lineage>
</organism>
<proteinExistence type="predicted"/>
<evidence type="ECO:0000313" key="3">
    <source>
        <dbReference type="Proteomes" id="UP000070501"/>
    </source>
</evidence>
<name>A0A136IP58_9PEZI</name>
<sequence length="152" mass="17050">MSSIERQLQAAVQRNKIEARHLTYRYMIILGEFPWHETRTTSSHTTVKSHHEQWCSRTVIHTTFFESAMSLNHGRTTGTPLLTSPAFLSVCRRGSTCLLPAPTPPRLSSRRSHTSGVGTASHDAVRSPHSDTFWLVPSSIGTRFRATVYNCA</sequence>
<protein>
    <submittedName>
        <fullName evidence="2">Uncharacterized protein</fullName>
    </submittedName>
</protein>
<dbReference type="AlphaFoldDB" id="A0A136IP58"/>
<evidence type="ECO:0000256" key="1">
    <source>
        <dbReference type="SAM" id="MobiDB-lite"/>
    </source>
</evidence>
<reference evidence="3" key="1">
    <citation type="submission" date="2016-02" db="EMBL/GenBank/DDBJ databases">
        <title>Draft genome sequence of Microdochium bolleyi, a fungal endophyte of beachgrass.</title>
        <authorList>
            <consortium name="DOE Joint Genome Institute"/>
            <person name="David A.S."/>
            <person name="May G."/>
            <person name="Haridas S."/>
            <person name="Lim J."/>
            <person name="Wang M."/>
            <person name="Labutti K."/>
            <person name="Lipzen A."/>
            <person name="Barry K."/>
            <person name="Grigoriev I.V."/>
        </authorList>
    </citation>
    <scope>NUCLEOTIDE SEQUENCE [LARGE SCALE GENOMIC DNA]</scope>
    <source>
        <strain evidence="3">J235TASD1</strain>
    </source>
</reference>
<dbReference type="Proteomes" id="UP000070501">
    <property type="component" value="Unassembled WGS sequence"/>
</dbReference>
<feature type="region of interest" description="Disordered" evidence="1">
    <location>
        <begin position="102"/>
        <end position="124"/>
    </location>
</feature>
<dbReference type="InParanoid" id="A0A136IP58"/>
<evidence type="ECO:0000313" key="2">
    <source>
        <dbReference type="EMBL" id="KXJ86701.1"/>
    </source>
</evidence>
<accession>A0A136IP58</accession>
<gene>
    <name evidence="2" type="ORF">Micbo1qcDRAFT_168184</name>
</gene>
<keyword evidence="3" id="KW-1185">Reference proteome</keyword>
<dbReference type="EMBL" id="KQ964266">
    <property type="protein sequence ID" value="KXJ86701.1"/>
    <property type="molecule type" value="Genomic_DNA"/>
</dbReference>